<evidence type="ECO:0000256" key="1">
    <source>
        <dbReference type="SAM" id="SignalP"/>
    </source>
</evidence>
<proteinExistence type="predicted"/>
<dbReference type="RefSeq" id="WP_307259238.1">
    <property type="nucleotide sequence ID" value="NZ_JAUSVL010000001.1"/>
</dbReference>
<evidence type="ECO:0000313" key="3">
    <source>
        <dbReference type="Proteomes" id="UP001238163"/>
    </source>
</evidence>
<evidence type="ECO:0000313" key="2">
    <source>
        <dbReference type="EMBL" id="MDQ0288075.1"/>
    </source>
</evidence>
<feature type="signal peptide" evidence="1">
    <location>
        <begin position="1"/>
        <end position="19"/>
    </location>
</feature>
<dbReference type="AlphaFoldDB" id="A0AAE3VCP3"/>
<dbReference type="Proteomes" id="UP001238163">
    <property type="component" value="Unassembled WGS sequence"/>
</dbReference>
<protein>
    <submittedName>
        <fullName evidence="2">Uncharacterized protein</fullName>
    </submittedName>
</protein>
<name>A0AAE3VCP3_9BACT</name>
<gene>
    <name evidence="2" type="ORF">J3R75_000182</name>
</gene>
<keyword evidence="3" id="KW-1185">Reference proteome</keyword>
<keyword evidence="1" id="KW-0732">Signal</keyword>
<reference evidence="2" key="1">
    <citation type="submission" date="2023-07" db="EMBL/GenBank/DDBJ databases">
        <title>Genomic Encyclopedia of Type Strains, Phase IV (KMG-IV): sequencing the most valuable type-strain genomes for metagenomic binning, comparative biology and taxonomic classification.</title>
        <authorList>
            <person name="Goeker M."/>
        </authorList>
    </citation>
    <scope>NUCLEOTIDE SEQUENCE</scope>
    <source>
        <strain evidence="2">DSM 24202</strain>
    </source>
</reference>
<feature type="chain" id="PRO_5042230404" evidence="1">
    <location>
        <begin position="20"/>
        <end position="725"/>
    </location>
</feature>
<comment type="caution">
    <text evidence="2">The sequence shown here is derived from an EMBL/GenBank/DDBJ whole genome shotgun (WGS) entry which is preliminary data.</text>
</comment>
<dbReference type="SUPFAM" id="SSF52317">
    <property type="entry name" value="Class I glutamine amidotransferase-like"/>
    <property type="match status" value="1"/>
</dbReference>
<dbReference type="InterPro" id="IPR029062">
    <property type="entry name" value="Class_I_gatase-like"/>
</dbReference>
<dbReference type="EMBL" id="JAUSVL010000001">
    <property type="protein sequence ID" value="MDQ0288075.1"/>
    <property type="molecule type" value="Genomic_DNA"/>
</dbReference>
<dbReference type="Gene3D" id="3.40.50.880">
    <property type="match status" value="1"/>
</dbReference>
<organism evidence="2 3">
    <name type="scientific">Oligosphaera ethanolica</name>
    <dbReference type="NCBI Taxonomy" id="760260"/>
    <lineage>
        <taxon>Bacteria</taxon>
        <taxon>Pseudomonadati</taxon>
        <taxon>Lentisphaerota</taxon>
        <taxon>Oligosphaeria</taxon>
        <taxon>Oligosphaerales</taxon>
        <taxon>Oligosphaeraceae</taxon>
        <taxon>Oligosphaera</taxon>
    </lineage>
</organism>
<accession>A0AAE3VCP3</accession>
<sequence>MQIRALVGIGAALCLAAHGAGSTVTRDYADVDGDGVPEVVLSNEFLRVEIMTGEAAPPVEPALDAEGNPVKVVYKYGSRFNWGGWIYNISYLPSGRSWLASVNDKNQNWYGIPEEFEETVPMAELEPGRYVFMLPGIGVAEGTGRGFRGSLKEVQHAPWTMLEEWRNSEDDVWQALAEDDREGPRSATGAWRLTFTQTIATDFGYACEYRKEMTLYAGESRLHTRRSLRNTGEKAFQTTWFTHGFWGQGVDNGYDQDSWSSIPVTPPAAAGLGPLRVDSEASDVVSMTPGYHWGAISIDQISEAWHALGNRATGDVFMNSFDGKLAWWRVWTDAKTYSCEPFMIINLFPGQAREWRSWRGAGQGLSGVKGEGPGGMVDWALTAPALDGEQQLEIAFLPYRVWQDLSLSLTIEDLANRDRRQQQFQGRAAAPGEPLRVQFGPVPAGRDYRLQVQVRNGDELLLDVSREEILRDKPRTAWDGDAKGAGALIFAHLRRNDAGELQPTRVSQFWQHGLQAAGFAVSAHDVNDELDDALWQNARLVVIAAGRISPANLRQVEKLVQAGAGLLVQGTIDFRAFELSDILPISMVQGELNLRASSPRDGTREFTTVNDRLYHLIAADTAALAHPVLAGLPLYPESYQGIGQLQLVVPRVDAQVLLRYTGGAQVVAPLSSPALVVRPYGAGRVVYFASPIDWGAATPWSIWSRLGEYHRKFMAQLALWAADCP</sequence>